<name>A0AAV6YLL8_ENGPU</name>
<gene>
    <name evidence="2" type="ORF">GDO81_027622</name>
</gene>
<evidence type="ECO:0000313" key="2">
    <source>
        <dbReference type="EMBL" id="KAG8535850.1"/>
    </source>
</evidence>
<organism evidence="2 3">
    <name type="scientific">Engystomops pustulosus</name>
    <name type="common">Tungara frog</name>
    <name type="synonym">Physalaemus pustulosus</name>
    <dbReference type="NCBI Taxonomy" id="76066"/>
    <lineage>
        <taxon>Eukaryota</taxon>
        <taxon>Metazoa</taxon>
        <taxon>Chordata</taxon>
        <taxon>Craniata</taxon>
        <taxon>Vertebrata</taxon>
        <taxon>Euteleostomi</taxon>
        <taxon>Amphibia</taxon>
        <taxon>Batrachia</taxon>
        <taxon>Anura</taxon>
        <taxon>Neobatrachia</taxon>
        <taxon>Hyloidea</taxon>
        <taxon>Leptodactylidae</taxon>
        <taxon>Leiuperinae</taxon>
        <taxon>Engystomops</taxon>
    </lineage>
</organism>
<dbReference type="EMBL" id="WNYA01055739">
    <property type="protein sequence ID" value="KAG8535850.1"/>
    <property type="molecule type" value="Genomic_DNA"/>
</dbReference>
<sequence length="142" mass="15766">MGLLFMDRSPELNGICQVKPNQCLVQWEYYILIPRVQTTADTSIEGLLSNQGRGRVPLMVWGGMGNVQTVSNTRDPLRLHVHSGQFKKASLKVEKSGLYKSPNQLYSLPLHKPVSCKHGNAQGKGKEQSNEERISSAKLFSG</sequence>
<evidence type="ECO:0000256" key="1">
    <source>
        <dbReference type="SAM" id="MobiDB-lite"/>
    </source>
</evidence>
<feature type="compositionally biased region" description="Basic and acidic residues" evidence="1">
    <location>
        <begin position="124"/>
        <end position="135"/>
    </location>
</feature>
<keyword evidence="3" id="KW-1185">Reference proteome</keyword>
<protein>
    <submittedName>
        <fullName evidence="2">Uncharacterized protein</fullName>
    </submittedName>
</protein>
<comment type="caution">
    <text evidence="2">The sequence shown here is derived from an EMBL/GenBank/DDBJ whole genome shotgun (WGS) entry which is preliminary data.</text>
</comment>
<dbReference type="AlphaFoldDB" id="A0AAV6YLL8"/>
<feature type="region of interest" description="Disordered" evidence="1">
    <location>
        <begin position="117"/>
        <end position="142"/>
    </location>
</feature>
<accession>A0AAV6YLL8</accession>
<dbReference type="Proteomes" id="UP000824782">
    <property type="component" value="Unassembled WGS sequence"/>
</dbReference>
<reference evidence="2" key="1">
    <citation type="thesis" date="2020" institute="ProQuest LLC" country="789 East Eisenhower Parkway, Ann Arbor, MI, USA">
        <title>Comparative Genomics and Chromosome Evolution.</title>
        <authorList>
            <person name="Mudd A.B."/>
        </authorList>
    </citation>
    <scope>NUCLEOTIDE SEQUENCE</scope>
    <source>
        <strain evidence="2">237g6f4</strain>
        <tissue evidence="2">Blood</tissue>
    </source>
</reference>
<proteinExistence type="predicted"/>
<evidence type="ECO:0000313" key="3">
    <source>
        <dbReference type="Proteomes" id="UP000824782"/>
    </source>
</evidence>